<feature type="chain" id="PRO_5026681823" description="Lipoprotein" evidence="1">
    <location>
        <begin position="25"/>
        <end position="96"/>
    </location>
</feature>
<evidence type="ECO:0000313" key="2">
    <source>
        <dbReference type="EMBL" id="MXN18444.1"/>
    </source>
</evidence>
<reference evidence="2 3" key="1">
    <citation type="submission" date="2019-12" db="EMBL/GenBank/DDBJ databases">
        <authorList>
            <person name="Li M."/>
        </authorList>
    </citation>
    <scope>NUCLEOTIDE SEQUENCE [LARGE SCALE GENOMIC DNA]</scope>
    <source>
        <strain evidence="2 3">GBMRC 2024</strain>
    </source>
</reference>
<evidence type="ECO:0000313" key="3">
    <source>
        <dbReference type="Proteomes" id="UP000477911"/>
    </source>
</evidence>
<dbReference type="AlphaFoldDB" id="A0A6L7G246"/>
<accession>A0A6L7G246</accession>
<comment type="caution">
    <text evidence="2">The sequence shown here is derived from an EMBL/GenBank/DDBJ whole genome shotgun (WGS) entry which is preliminary data.</text>
</comment>
<keyword evidence="1" id="KW-0732">Signal</keyword>
<evidence type="ECO:0008006" key="4">
    <source>
        <dbReference type="Google" id="ProtNLM"/>
    </source>
</evidence>
<proteinExistence type="predicted"/>
<protein>
    <recommendedName>
        <fullName evidence="4">Lipoprotein</fullName>
    </recommendedName>
</protein>
<keyword evidence="3" id="KW-1185">Reference proteome</keyword>
<evidence type="ECO:0000256" key="1">
    <source>
        <dbReference type="SAM" id="SignalP"/>
    </source>
</evidence>
<gene>
    <name evidence="2" type="ORF">GR170_11410</name>
</gene>
<organism evidence="2 3">
    <name type="scientific">Pseudooceanicola albus</name>
    <dbReference type="NCBI Taxonomy" id="2692189"/>
    <lineage>
        <taxon>Bacteria</taxon>
        <taxon>Pseudomonadati</taxon>
        <taxon>Pseudomonadota</taxon>
        <taxon>Alphaproteobacteria</taxon>
        <taxon>Rhodobacterales</taxon>
        <taxon>Paracoccaceae</taxon>
        <taxon>Pseudooceanicola</taxon>
    </lineage>
</organism>
<sequence length="96" mass="10317">MRLLLVLLLILPLSACGMPDPHFAASPVARVRVGEDLFEVRRRGLLAEAVRRNARLAPRLEAVAGPARRAMESVTGCRMAAVMGDAALVLGVLDCR</sequence>
<dbReference type="EMBL" id="WUMU01000012">
    <property type="protein sequence ID" value="MXN18444.1"/>
    <property type="molecule type" value="Genomic_DNA"/>
</dbReference>
<feature type="signal peptide" evidence="1">
    <location>
        <begin position="1"/>
        <end position="24"/>
    </location>
</feature>
<dbReference type="RefSeq" id="WP_160894573.1">
    <property type="nucleotide sequence ID" value="NZ_WUMU01000012.1"/>
</dbReference>
<dbReference type="Proteomes" id="UP000477911">
    <property type="component" value="Unassembled WGS sequence"/>
</dbReference>
<name>A0A6L7G246_9RHOB</name>